<feature type="compositionally biased region" description="Basic and acidic residues" evidence="1">
    <location>
        <begin position="87"/>
        <end position="98"/>
    </location>
</feature>
<comment type="caution">
    <text evidence="3">The sequence shown here is derived from an EMBL/GenBank/DDBJ whole genome shotgun (WGS) entry which is preliminary data.</text>
</comment>
<evidence type="ECO:0000313" key="2">
    <source>
        <dbReference type="EMBL" id="GBN55607.1"/>
    </source>
</evidence>
<dbReference type="AlphaFoldDB" id="A0A4Y2QL32"/>
<sequence>MKDRPTRQHCQTLRLLHYSPHYERLMQQSPGIPGYGLSSEMGPKSHTTIIVPSGWRESAYLYGSLSSENSRCTPTGCCRIRPPNSEGDSRHQEDEKLP</sequence>
<proteinExistence type="predicted"/>
<keyword evidence="4" id="KW-1185">Reference proteome</keyword>
<gene>
    <name evidence="2" type="ORF">AVEN_123253_1</name>
    <name evidence="3" type="ORF">AVEN_223864_1</name>
</gene>
<evidence type="ECO:0000313" key="4">
    <source>
        <dbReference type="Proteomes" id="UP000499080"/>
    </source>
</evidence>
<feature type="region of interest" description="Disordered" evidence="1">
    <location>
        <begin position="67"/>
        <end position="98"/>
    </location>
</feature>
<evidence type="ECO:0000313" key="3">
    <source>
        <dbReference type="EMBL" id="GBN64003.1"/>
    </source>
</evidence>
<evidence type="ECO:0000256" key="1">
    <source>
        <dbReference type="SAM" id="MobiDB-lite"/>
    </source>
</evidence>
<dbReference type="Proteomes" id="UP000499080">
    <property type="component" value="Unassembled WGS sequence"/>
</dbReference>
<name>A0A4Y2QL32_ARAVE</name>
<dbReference type="EMBL" id="BGPR01012330">
    <property type="protein sequence ID" value="GBN55607.1"/>
    <property type="molecule type" value="Genomic_DNA"/>
</dbReference>
<accession>A0A4Y2QL32</accession>
<protein>
    <submittedName>
        <fullName evidence="3">Uncharacterized protein</fullName>
    </submittedName>
</protein>
<reference evidence="3 4" key="1">
    <citation type="journal article" date="2019" name="Sci. Rep.">
        <title>Orb-weaving spider Araneus ventricosus genome elucidates the spidroin gene catalogue.</title>
        <authorList>
            <person name="Kono N."/>
            <person name="Nakamura H."/>
            <person name="Ohtoshi R."/>
            <person name="Moran D.A.P."/>
            <person name="Shinohara A."/>
            <person name="Yoshida Y."/>
            <person name="Fujiwara M."/>
            <person name="Mori M."/>
            <person name="Tomita M."/>
            <person name="Arakawa K."/>
        </authorList>
    </citation>
    <scope>NUCLEOTIDE SEQUENCE [LARGE SCALE GENOMIC DNA]</scope>
</reference>
<dbReference type="EMBL" id="BGPR01014162">
    <property type="protein sequence ID" value="GBN64003.1"/>
    <property type="molecule type" value="Genomic_DNA"/>
</dbReference>
<organism evidence="3 4">
    <name type="scientific">Araneus ventricosus</name>
    <name type="common">Orbweaver spider</name>
    <name type="synonym">Epeira ventricosa</name>
    <dbReference type="NCBI Taxonomy" id="182803"/>
    <lineage>
        <taxon>Eukaryota</taxon>
        <taxon>Metazoa</taxon>
        <taxon>Ecdysozoa</taxon>
        <taxon>Arthropoda</taxon>
        <taxon>Chelicerata</taxon>
        <taxon>Arachnida</taxon>
        <taxon>Araneae</taxon>
        <taxon>Araneomorphae</taxon>
        <taxon>Entelegynae</taxon>
        <taxon>Araneoidea</taxon>
        <taxon>Araneidae</taxon>
        <taxon>Araneus</taxon>
    </lineage>
</organism>